<evidence type="ECO:0000256" key="4">
    <source>
        <dbReference type="ARBA" id="ARBA00023163"/>
    </source>
</evidence>
<evidence type="ECO:0000256" key="3">
    <source>
        <dbReference type="ARBA" id="ARBA00023125"/>
    </source>
</evidence>
<feature type="region of interest" description="Disordered" evidence="6">
    <location>
        <begin position="102"/>
        <end position="139"/>
    </location>
</feature>
<feature type="domain" description="HTH myb-type" evidence="9">
    <location>
        <begin position="133"/>
        <end position="189"/>
    </location>
</feature>
<organism evidence="10 11">
    <name type="scientific">Stylosanthes scabra</name>
    <dbReference type="NCBI Taxonomy" id="79078"/>
    <lineage>
        <taxon>Eukaryota</taxon>
        <taxon>Viridiplantae</taxon>
        <taxon>Streptophyta</taxon>
        <taxon>Embryophyta</taxon>
        <taxon>Tracheophyta</taxon>
        <taxon>Spermatophyta</taxon>
        <taxon>Magnoliopsida</taxon>
        <taxon>eudicotyledons</taxon>
        <taxon>Gunneridae</taxon>
        <taxon>Pentapetalae</taxon>
        <taxon>rosids</taxon>
        <taxon>fabids</taxon>
        <taxon>Fabales</taxon>
        <taxon>Fabaceae</taxon>
        <taxon>Papilionoideae</taxon>
        <taxon>50 kb inversion clade</taxon>
        <taxon>dalbergioids sensu lato</taxon>
        <taxon>Dalbergieae</taxon>
        <taxon>Pterocarpus clade</taxon>
        <taxon>Stylosanthes</taxon>
    </lineage>
</organism>
<dbReference type="SMART" id="SM00717">
    <property type="entry name" value="SANT"/>
    <property type="match status" value="1"/>
</dbReference>
<keyword evidence="3" id="KW-0238">DNA-binding</keyword>
<evidence type="ECO:0000313" key="11">
    <source>
        <dbReference type="Proteomes" id="UP001341840"/>
    </source>
</evidence>
<dbReference type="NCBIfam" id="TIGR01557">
    <property type="entry name" value="myb_SHAQKYF"/>
    <property type="match status" value="1"/>
</dbReference>
<feature type="domain" description="Myb-like" evidence="7">
    <location>
        <begin position="133"/>
        <end position="185"/>
    </location>
</feature>
<dbReference type="InterPro" id="IPR052245">
    <property type="entry name" value="Plant_Stress_Dev_TF"/>
</dbReference>
<evidence type="ECO:0000313" key="10">
    <source>
        <dbReference type="EMBL" id="MED6107244.1"/>
    </source>
</evidence>
<dbReference type="InterPro" id="IPR017884">
    <property type="entry name" value="SANT_dom"/>
</dbReference>
<comment type="caution">
    <text evidence="10">The sequence shown here is derived from an EMBL/GenBank/DDBJ whole genome shotgun (WGS) entry which is preliminary data.</text>
</comment>
<evidence type="ECO:0000256" key="2">
    <source>
        <dbReference type="ARBA" id="ARBA00023015"/>
    </source>
</evidence>
<dbReference type="PANTHER" id="PTHR44191:SF4">
    <property type="entry name" value="OS01G0187900 PROTEIN"/>
    <property type="match status" value="1"/>
</dbReference>
<dbReference type="EMBL" id="JASCZI010000030">
    <property type="protein sequence ID" value="MED6107244.1"/>
    <property type="molecule type" value="Genomic_DNA"/>
</dbReference>
<keyword evidence="4" id="KW-0804">Transcription</keyword>
<evidence type="ECO:0000256" key="6">
    <source>
        <dbReference type="SAM" id="MobiDB-lite"/>
    </source>
</evidence>
<dbReference type="CDD" id="cd00167">
    <property type="entry name" value="SANT"/>
    <property type="match status" value="1"/>
</dbReference>
<evidence type="ECO:0000259" key="8">
    <source>
        <dbReference type="PROSITE" id="PS51293"/>
    </source>
</evidence>
<dbReference type="InterPro" id="IPR017930">
    <property type="entry name" value="Myb_dom"/>
</dbReference>
<dbReference type="InterPro" id="IPR009057">
    <property type="entry name" value="Homeodomain-like_sf"/>
</dbReference>
<gene>
    <name evidence="10" type="ORF">PIB30_012079</name>
</gene>
<feature type="domain" description="SANT" evidence="8">
    <location>
        <begin position="141"/>
        <end position="189"/>
    </location>
</feature>
<sequence length="387" mass="42208">MHSFFLLSLSLYPNQESHNLVHHLLLFGVISPSSTESGIGMTRRCSHCSNNGHNTRTCPNRPGGGGVKLFGVRLTDGSIIKKSASMGNLITLHHHSSSSFLAASAADNPPSPDPLGYLSDDPAHASSFSNRRAERKKGVPWTEEEHRMFLVGLQKLGKGDWRGIARNFVVSRTPTQVASHAQKYFIRQSNANRRKRRSSLFDMAPDMTTDSPSVLEKQVVLLTSENSQPCNAKSQPSLDLSLKSEVDPMEIASEEHVEQNNVTVMESAGSKPKAPEYFPNYVPVQFSIWPSLAAPLQESNGVETSHHEVLKPIPVVPKNPVNVDALVGMSNLSIGNTQKILDREPSPLSLKLLGEPSRQSAFHAKVHAPVGRRSDLSGGKNTPIQAV</sequence>
<dbReference type="PROSITE" id="PS51294">
    <property type="entry name" value="HTH_MYB"/>
    <property type="match status" value="1"/>
</dbReference>
<proteinExistence type="predicted"/>
<accession>A0ABU6Q5W8</accession>
<name>A0ABU6Q5W8_9FABA</name>
<dbReference type="Proteomes" id="UP001341840">
    <property type="component" value="Unassembled WGS sequence"/>
</dbReference>
<evidence type="ECO:0000256" key="1">
    <source>
        <dbReference type="ARBA" id="ARBA00004123"/>
    </source>
</evidence>
<evidence type="ECO:0000259" key="7">
    <source>
        <dbReference type="PROSITE" id="PS50090"/>
    </source>
</evidence>
<dbReference type="PROSITE" id="PS51293">
    <property type="entry name" value="SANT"/>
    <property type="match status" value="1"/>
</dbReference>
<dbReference type="PANTHER" id="PTHR44191">
    <property type="entry name" value="TRANSCRIPTION FACTOR KUA1"/>
    <property type="match status" value="1"/>
</dbReference>
<keyword evidence="5" id="KW-0539">Nucleus</keyword>
<keyword evidence="11" id="KW-1185">Reference proteome</keyword>
<comment type="subcellular location">
    <subcellularLocation>
        <location evidence="1">Nucleus</location>
    </subcellularLocation>
</comment>
<dbReference type="PROSITE" id="PS50090">
    <property type="entry name" value="MYB_LIKE"/>
    <property type="match status" value="1"/>
</dbReference>
<evidence type="ECO:0000256" key="5">
    <source>
        <dbReference type="ARBA" id="ARBA00023242"/>
    </source>
</evidence>
<dbReference type="Pfam" id="PF00249">
    <property type="entry name" value="Myb_DNA-binding"/>
    <property type="match status" value="1"/>
</dbReference>
<dbReference type="SUPFAM" id="SSF46689">
    <property type="entry name" value="Homeodomain-like"/>
    <property type="match status" value="1"/>
</dbReference>
<protein>
    <submittedName>
        <fullName evidence="10">Uncharacterized protein</fullName>
    </submittedName>
</protein>
<keyword evidence="2" id="KW-0805">Transcription regulation</keyword>
<dbReference type="Gene3D" id="1.10.10.60">
    <property type="entry name" value="Homeodomain-like"/>
    <property type="match status" value="1"/>
</dbReference>
<dbReference type="InterPro" id="IPR001005">
    <property type="entry name" value="SANT/Myb"/>
</dbReference>
<evidence type="ECO:0000259" key="9">
    <source>
        <dbReference type="PROSITE" id="PS51294"/>
    </source>
</evidence>
<reference evidence="10 11" key="1">
    <citation type="journal article" date="2023" name="Plants (Basel)">
        <title>Bridging the Gap: Combining Genomics and Transcriptomics Approaches to Understand Stylosanthes scabra, an Orphan Legume from the Brazilian Caatinga.</title>
        <authorList>
            <person name="Ferreira-Neto J.R.C."/>
            <person name="da Silva M.D."/>
            <person name="Binneck E."/>
            <person name="de Melo N.F."/>
            <person name="da Silva R.H."/>
            <person name="de Melo A.L.T.M."/>
            <person name="Pandolfi V."/>
            <person name="Bustamante F.O."/>
            <person name="Brasileiro-Vidal A.C."/>
            <person name="Benko-Iseppon A.M."/>
        </authorList>
    </citation>
    <scope>NUCLEOTIDE SEQUENCE [LARGE SCALE GENOMIC DNA]</scope>
    <source>
        <tissue evidence="10">Leaves</tissue>
    </source>
</reference>
<dbReference type="InterPro" id="IPR006447">
    <property type="entry name" value="Myb_dom_plants"/>
</dbReference>
<feature type="region of interest" description="Disordered" evidence="6">
    <location>
        <begin position="364"/>
        <end position="387"/>
    </location>
</feature>